<name>K1X590_MARBU</name>
<dbReference type="OrthoDB" id="2121879at2759"/>
<gene>
    <name evidence="4" type="ORF">MBM_05824</name>
</gene>
<keyword evidence="2" id="KW-0732">Signal</keyword>
<keyword evidence="5" id="KW-1185">Reference proteome</keyword>
<dbReference type="PANTHER" id="PTHR38118">
    <property type="entry name" value="ANCHORED CELL WALL PROTEIN 11-RELATED"/>
    <property type="match status" value="1"/>
</dbReference>
<organism evidence="4 5">
    <name type="scientific">Marssonina brunnea f. sp. multigermtubi (strain MB_m1)</name>
    <name type="common">Marssonina leaf spot fungus</name>
    <dbReference type="NCBI Taxonomy" id="1072389"/>
    <lineage>
        <taxon>Eukaryota</taxon>
        <taxon>Fungi</taxon>
        <taxon>Dikarya</taxon>
        <taxon>Ascomycota</taxon>
        <taxon>Pezizomycotina</taxon>
        <taxon>Leotiomycetes</taxon>
        <taxon>Helotiales</taxon>
        <taxon>Drepanopezizaceae</taxon>
        <taxon>Drepanopeziza</taxon>
    </lineage>
</organism>
<accession>K1X590</accession>
<sequence length="193" mass="19359">MFIKSAVAGALLTSFVAAQTFNSTVDPGNVLPTTKSQWCLSQINVCGTLCSGEVNSNECDAPTLVYNCTCASNNSAPGLAYYTGTLPTFVCNQVFENCIAAGENDQAAQAVCTKNKDANCGTLDPDNFTAPADTSSSTSSSPSPSAVNSPSAAAGTATPTNTPNAAGPILMPGQNVGLGAIVLAAGAAFGYIL</sequence>
<dbReference type="EMBL" id="JH921440">
    <property type="protein sequence ID" value="EKD15813.1"/>
    <property type="molecule type" value="Genomic_DNA"/>
</dbReference>
<evidence type="ECO:0000256" key="2">
    <source>
        <dbReference type="SAM" id="SignalP"/>
    </source>
</evidence>
<dbReference type="KEGG" id="mbe:MBM_05824"/>
<dbReference type="PANTHER" id="PTHR38118:SF3">
    <property type="entry name" value="ANCHORED CELL WALL PROTEIN 11"/>
    <property type="match status" value="1"/>
</dbReference>
<dbReference type="Proteomes" id="UP000006753">
    <property type="component" value="Unassembled WGS sequence"/>
</dbReference>
<evidence type="ECO:0000313" key="4">
    <source>
        <dbReference type="EMBL" id="EKD15813.1"/>
    </source>
</evidence>
<dbReference type="GeneID" id="18761759"/>
<dbReference type="AlphaFoldDB" id="K1X590"/>
<dbReference type="InterPro" id="IPR056124">
    <property type="entry name" value="DUF7707"/>
</dbReference>
<dbReference type="RefSeq" id="XP_007293713.1">
    <property type="nucleotide sequence ID" value="XM_007293651.1"/>
</dbReference>
<dbReference type="Pfam" id="PF24808">
    <property type="entry name" value="DUF7707"/>
    <property type="match status" value="1"/>
</dbReference>
<feature type="domain" description="DUF7707" evidence="3">
    <location>
        <begin position="24"/>
        <end position="125"/>
    </location>
</feature>
<dbReference type="STRING" id="1072389.K1X590"/>
<evidence type="ECO:0000256" key="1">
    <source>
        <dbReference type="SAM" id="MobiDB-lite"/>
    </source>
</evidence>
<proteinExistence type="predicted"/>
<dbReference type="eggNOG" id="ENOG502SSWV">
    <property type="taxonomic scope" value="Eukaryota"/>
</dbReference>
<feature type="signal peptide" evidence="2">
    <location>
        <begin position="1"/>
        <end position="18"/>
    </location>
</feature>
<dbReference type="HOGENOM" id="CLU_084512_1_2_1"/>
<feature type="region of interest" description="Disordered" evidence="1">
    <location>
        <begin position="131"/>
        <end position="160"/>
    </location>
</feature>
<feature type="chain" id="PRO_5003852907" evidence="2">
    <location>
        <begin position="19"/>
        <end position="193"/>
    </location>
</feature>
<protein>
    <submittedName>
        <fullName evidence="4">PCI domain-containing protein</fullName>
    </submittedName>
</protein>
<evidence type="ECO:0000313" key="5">
    <source>
        <dbReference type="Proteomes" id="UP000006753"/>
    </source>
</evidence>
<dbReference type="InParanoid" id="K1X590"/>
<reference evidence="4 5" key="1">
    <citation type="journal article" date="2012" name="BMC Genomics">
        <title>Sequencing the genome of Marssonina brunnea reveals fungus-poplar co-evolution.</title>
        <authorList>
            <person name="Zhu S."/>
            <person name="Cao Y.-Z."/>
            <person name="Jiang C."/>
            <person name="Tan B.-Y."/>
            <person name="Wang Z."/>
            <person name="Feng S."/>
            <person name="Zhang L."/>
            <person name="Su X.-H."/>
            <person name="Brejova B."/>
            <person name="Vinar T."/>
            <person name="Xu M."/>
            <person name="Wang M.-X."/>
            <person name="Zhang S.-G."/>
            <person name="Huang M.-R."/>
            <person name="Wu R."/>
            <person name="Zhou Y."/>
        </authorList>
    </citation>
    <scope>NUCLEOTIDE SEQUENCE [LARGE SCALE GENOMIC DNA]</scope>
    <source>
        <strain evidence="4 5">MB_m1</strain>
    </source>
</reference>
<dbReference type="OMA" id="CSAQRNT"/>
<evidence type="ECO:0000259" key="3">
    <source>
        <dbReference type="Pfam" id="PF24808"/>
    </source>
</evidence>